<dbReference type="Gene3D" id="3.90.1150.10">
    <property type="entry name" value="Aspartate Aminotransferase, domain 1"/>
    <property type="match status" value="1"/>
</dbReference>
<dbReference type="EMBL" id="MNCJ02000316">
    <property type="protein sequence ID" value="KAF5823741.1"/>
    <property type="molecule type" value="Genomic_DNA"/>
</dbReference>
<dbReference type="AlphaFoldDB" id="A0A9K3JYR2"/>
<gene>
    <name evidence="1" type="ORF">HanXRQr2_Chr01g0041571</name>
</gene>
<evidence type="ECO:0000313" key="2">
    <source>
        <dbReference type="Proteomes" id="UP000215914"/>
    </source>
</evidence>
<protein>
    <submittedName>
        <fullName evidence="1">Sphinganine-1-phosphate aldolase</fullName>
        <ecNumber evidence="1">4.1.2.27</ecNumber>
    </submittedName>
</protein>
<name>A0A9K3JYR2_HELAN</name>
<evidence type="ECO:0000313" key="1">
    <source>
        <dbReference type="EMBL" id="KAF5823741.1"/>
    </source>
</evidence>
<reference evidence="1" key="2">
    <citation type="submission" date="2020-06" db="EMBL/GenBank/DDBJ databases">
        <title>Helianthus annuus Genome sequencing and assembly Release 2.</title>
        <authorList>
            <person name="Gouzy J."/>
            <person name="Langlade N."/>
            <person name="Munos S."/>
        </authorList>
    </citation>
    <scope>NUCLEOTIDE SEQUENCE</scope>
    <source>
        <tissue evidence="1">Leaves</tissue>
    </source>
</reference>
<keyword evidence="2" id="KW-1185">Reference proteome</keyword>
<accession>A0A9K3JYR2</accession>
<organism evidence="1 2">
    <name type="scientific">Helianthus annuus</name>
    <name type="common">Common sunflower</name>
    <dbReference type="NCBI Taxonomy" id="4232"/>
    <lineage>
        <taxon>Eukaryota</taxon>
        <taxon>Viridiplantae</taxon>
        <taxon>Streptophyta</taxon>
        <taxon>Embryophyta</taxon>
        <taxon>Tracheophyta</taxon>
        <taxon>Spermatophyta</taxon>
        <taxon>Magnoliopsida</taxon>
        <taxon>eudicotyledons</taxon>
        <taxon>Gunneridae</taxon>
        <taxon>Pentapetalae</taxon>
        <taxon>asterids</taxon>
        <taxon>campanulids</taxon>
        <taxon>Asterales</taxon>
        <taxon>Asteraceae</taxon>
        <taxon>Asteroideae</taxon>
        <taxon>Heliantheae alliance</taxon>
        <taxon>Heliantheae</taxon>
        <taxon>Helianthus</taxon>
    </lineage>
</organism>
<dbReference type="InterPro" id="IPR015422">
    <property type="entry name" value="PyrdxlP-dep_Trfase_small"/>
</dbReference>
<dbReference type="GO" id="GO:0008117">
    <property type="term" value="F:sphinganine-1-phosphate aldolase activity"/>
    <property type="evidence" value="ECO:0007669"/>
    <property type="project" value="UniProtKB-EC"/>
</dbReference>
<proteinExistence type="predicted"/>
<dbReference type="Proteomes" id="UP000215914">
    <property type="component" value="Unassembled WGS sequence"/>
</dbReference>
<keyword evidence="1" id="KW-0456">Lyase</keyword>
<comment type="caution">
    <text evidence="1">The sequence shown here is derived from an EMBL/GenBank/DDBJ whole genome shotgun (WGS) entry which is preliminary data.</text>
</comment>
<reference evidence="1" key="1">
    <citation type="journal article" date="2017" name="Nature">
        <title>The sunflower genome provides insights into oil metabolism, flowering and Asterid evolution.</title>
        <authorList>
            <person name="Badouin H."/>
            <person name="Gouzy J."/>
            <person name="Grassa C.J."/>
            <person name="Murat F."/>
            <person name="Staton S.E."/>
            <person name="Cottret L."/>
            <person name="Lelandais-Briere C."/>
            <person name="Owens G.L."/>
            <person name="Carrere S."/>
            <person name="Mayjonade B."/>
            <person name="Legrand L."/>
            <person name="Gill N."/>
            <person name="Kane N.C."/>
            <person name="Bowers J.E."/>
            <person name="Hubner S."/>
            <person name="Bellec A."/>
            <person name="Berard A."/>
            <person name="Berges H."/>
            <person name="Blanchet N."/>
            <person name="Boniface M.C."/>
            <person name="Brunel D."/>
            <person name="Catrice O."/>
            <person name="Chaidir N."/>
            <person name="Claudel C."/>
            <person name="Donnadieu C."/>
            <person name="Faraut T."/>
            <person name="Fievet G."/>
            <person name="Helmstetter N."/>
            <person name="King M."/>
            <person name="Knapp S.J."/>
            <person name="Lai Z."/>
            <person name="Le Paslier M.C."/>
            <person name="Lippi Y."/>
            <person name="Lorenzon L."/>
            <person name="Mandel J.R."/>
            <person name="Marage G."/>
            <person name="Marchand G."/>
            <person name="Marquand E."/>
            <person name="Bret-Mestries E."/>
            <person name="Morien E."/>
            <person name="Nambeesan S."/>
            <person name="Nguyen T."/>
            <person name="Pegot-Espagnet P."/>
            <person name="Pouilly N."/>
            <person name="Raftis F."/>
            <person name="Sallet E."/>
            <person name="Schiex T."/>
            <person name="Thomas J."/>
            <person name="Vandecasteele C."/>
            <person name="Vares D."/>
            <person name="Vear F."/>
            <person name="Vautrin S."/>
            <person name="Crespi M."/>
            <person name="Mangin B."/>
            <person name="Burke J.M."/>
            <person name="Salse J."/>
            <person name="Munos S."/>
            <person name="Vincourt P."/>
            <person name="Rieseberg L.H."/>
            <person name="Langlade N.B."/>
        </authorList>
    </citation>
    <scope>NUCLEOTIDE SEQUENCE</scope>
    <source>
        <tissue evidence="1">Leaves</tissue>
    </source>
</reference>
<sequence>MIAMMILMRIQQGVKEIPELFIVGRPDVTIVALGILSSKDWHLSPLQRPNMYLIIIISFREIIIWK</sequence>
<dbReference type="Gramene" id="mRNA:HanXRQr2_Chr01g0041571">
    <property type="protein sequence ID" value="mRNA:HanXRQr2_Chr01g0041571"/>
    <property type="gene ID" value="HanXRQr2_Chr01g0041571"/>
</dbReference>
<dbReference type="EC" id="4.1.2.27" evidence="1"/>